<evidence type="ECO:0000313" key="1">
    <source>
        <dbReference type="EnsemblPlants" id="AET1Gv20423400.19"/>
    </source>
</evidence>
<proteinExistence type="predicted"/>
<dbReference type="AlphaFoldDB" id="A0A452YI51"/>
<reference evidence="1" key="5">
    <citation type="journal article" date="2021" name="G3 (Bethesda)">
        <title>Aegilops tauschii genome assembly Aet v5.0 features greater sequence contiguity and improved annotation.</title>
        <authorList>
            <person name="Wang L."/>
            <person name="Zhu T."/>
            <person name="Rodriguez J.C."/>
            <person name="Deal K.R."/>
            <person name="Dubcovsky J."/>
            <person name="McGuire P.E."/>
            <person name="Lux T."/>
            <person name="Spannagl M."/>
            <person name="Mayer K.F.X."/>
            <person name="Baldrich P."/>
            <person name="Meyers B.C."/>
            <person name="Huo N."/>
            <person name="Gu Y.Q."/>
            <person name="Zhou H."/>
            <person name="Devos K.M."/>
            <person name="Bennetzen J.L."/>
            <person name="Unver T."/>
            <person name="Budak H."/>
            <person name="Gulick P.J."/>
            <person name="Galiba G."/>
            <person name="Kalapos B."/>
            <person name="Nelson D.R."/>
            <person name="Li P."/>
            <person name="You F.M."/>
            <person name="Luo M.C."/>
            <person name="Dvorak J."/>
        </authorList>
    </citation>
    <scope>NUCLEOTIDE SEQUENCE [LARGE SCALE GENOMIC DNA]</scope>
    <source>
        <strain evidence="1">cv. AL8/78</strain>
    </source>
</reference>
<dbReference type="Gramene" id="AET1Gv20423400.19">
    <property type="protein sequence ID" value="AET1Gv20423400.19"/>
    <property type="gene ID" value="AET1Gv20423400"/>
</dbReference>
<dbReference type="Proteomes" id="UP000015105">
    <property type="component" value="Chromosome 1D"/>
</dbReference>
<reference evidence="1" key="3">
    <citation type="journal article" date="2017" name="Nature">
        <title>Genome sequence of the progenitor of the wheat D genome Aegilops tauschii.</title>
        <authorList>
            <person name="Luo M.C."/>
            <person name="Gu Y.Q."/>
            <person name="Puiu D."/>
            <person name="Wang H."/>
            <person name="Twardziok S.O."/>
            <person name="Deal K.R."/>
            <person name="Huo N."/>
            <person name="Zhu T."/>
            <person name="Wang L."/>
            <person name="Wang Y."/>
            <person name="McGuire P.E."/>
            <person name="Liu S."/>
            <person name="Long H."/>
            <person name="Ramasamy R.K."/>
            <person name="Rodriguez J.C."/>
            <person name="Van S.L."/>
            <person name="Yuan L."/>
            <person name="Wang Z."/>
            <person name="Xia Z."/>
            <person name="Xiao L."/>
            <person name="Anderson O.D."/>
            <person name="Ouyang S."/>
            <person name="Liang Y."/>
            <person name="Zimin A.V."/>
            <person name="Pertea G."/>
            <person name="Qi P."/>
            <person name="Bennetzen J.L."/>
            <person name="Dai X."/>
            <person name="Dawson M.W."/>
            <person name="Muller H.G."/>
            <person name="Kugler K."/>
            <person name="Rivarola-Duarte L."/>
            <person name="Spannagl M."/>
            <person name="Mayer K.F.X."/>
            <person name="Lu F.H."/>
            <person name="Bevan M.W."/>
            <person name="Leroy P."/>
            <person name="Li P."/>
            <person name="You F.M."/>
            <person name="Sun Q."/>
            <person name="Liu Z."/>
            <person name="Lyons E."/>
            <person name="Wicker T."/>
            <person name="Salzberg S.L."/>
            <person name="Devos K.M."/>
            <person name="Dvorak J."/>
        </authorList>
    </citation>
    <scope>NUCLEOTIDE SEQUENCE [LARGE SCALE GENOMIC DNA]</scope>
    <source>
        <strain evidence="1">cv. AL8/78</strain>
    </source>
</reference>
<dbReference type="EnsemblPlants" id="AET1Gv20423400.19">
    <property type="protein sequence ID" value="AET1Gv20423400.19"/>
    <property type="gene ID" value="AET1Gv20423400"/>
</dbReference>
<reference evidence="1" key="4">
    <citation type="submission" date="2019-03" db="UniProtKB">
        <authorList>
            <consortium name="EnsemblPlants"/>
        </authorList>
    </citation>
    <scope>IDENTIFICATION</scope>
</reference>
<evidence type="ECO:0000313" key="2">
    <source>
        <dbReference type="Proteomes" id="UP000015105"/>
    </source>
</evidence>
<name>A0A452YI51_AEGTS</name>
<sequence>TGKVRKRRDRMEVLEAEEATDELASLAIRWLEHGATLRSRWGGAAQVREEAGTGNWAREEARYVLSQWIHATK</sequence>
<reference evidence="2" key="1">
    <citation type="journal article" date="2014" name="Science">
        <title>Ancient hybridizations among the ancestral genomes of bread wheat.</title>
        <authorList>
            <consortium name="International Wheat Genome Sequencing Consortium,"/>
            <person name="Marcussen T."/>
            <person name="Sandve S.R."/>
            <person name="Heier L."/>
            <person name="Spannagl M."/>
            <person name="Pfeifer M."/>
            <person name="Jakobsen K.S."/>
            <person name="Wulff B.B."/>
            <person name="Steuernagel B."/>
            <person name="Mayer K.F."/>
            <person name="Olsen O.A."/>
        </authorList>
    </citation>
    <scope>NUCLEOTIDE SEQUENCE [LARGE SCALE GENOMIC DNA]</scope>
    <source>
        <strain evidence="2">cv. AL8/78</strain>
    </source>
</reference>
<reference evidence="2" key="2">
    <citation type="journal article" date="2017" name="Nat. Plants">
        <title>The Aegilops tauschii genome reveals multiple impacts of transposons.</title>
        <authorList>
            <person name="Zhao G."/>
            <person name="Zou C."/>
            <person name="Li K."/>
            <person name="Wang K."/>
            <person name="Li T."/>
            <person name="Gao L."/>
            <person name="Zhang X."/>
            <person name="Wang H."/>
            <person name="Yang Z."/>
            <person name="Liu X."/>
            <person name="Jiang W."/>
            <person name="Mao L."/>
            <person name="Kong X."/>
            <person name="Jiao Y."/>
            <person name="Jia J."/>
        </authorList>
    </citation>
    <scope>NUCLEOTIDE SEQUENCE [LARGE SCALE GENOMIC DNA]</scope>
    <source>
        <strain evidence="2">cv. AL8/78</strain>
    </source>
</reference>
<organism evidence="1 2">
    <name type="scientific">Aegilops tauschii subsp. strangulata</name>
    <name type="common">Goatgrass</name>
    <dbReference type="NCBI Taxonomy" id="200361"/>
    <lineage>
        <taxon>Eukaryota</taxon>
        <taxon>Viridiplantae</taxon>
        <taxon>Streptophyta</taxon>
        <taxon>Embryophyta</taxon>
        <taxon>Tracheophyta</taxon>
        <taxon>Spermatophyta</taxon>
        <taxon>Magnoliopsida</taxon>
        <taxon>Liliopsida</taxon>
        <taxon>Poales</taxon>
        <taxon>Poaceae</taxon>
        <taxon>BOP clade</taxon>
        <taxon>Pooideae</taxon>
        <taxon>Triticodae</taxon>
        <taxon>Triticeae</taxon>
        <taxon>Triticinae</taxon>
        <taxon>Aegilops</taxon>
    </lineage>
</organism>
<accession>A0A452YI51</accession>
<keyword evidence="2" id="KW-1185">Reference proteome</keyword>
<protein>
    <submittedName>
        <fullName evidence="1">Uncharacterized protein</fullName>
    </submittedName>
</protein>